<protein>
    <recommendedName>
        <fullName evidence="1">Bro-N domain-containing protein</fullName>
    </recommendedName>
</protein>
<gene>
    <name evidence="2" type="ORF">OXPF_39170</name>
</gene>
<sequence length="249" mass="28513">MSELQIFNNKEFGQVRVIQKDGEPWFIGKDIAEVLGYKDTSDALKKHVDEDDKLTLQIADSGQNRNMIGINESGLYSLILRSNLPDAKQFKRWVTSEVLPSIRKTGGYVSNEDLFINTYLPYADENTKAMFKNTLEVVRQQTEQIKTMKPKAEFFDAVADSKTAIEMSKAAKVLNFGKGRNTLFAILRAEGILRDNNEPYQEYIDRGYFRVIEQKYSKPDGSTNISIKTLVYQKGLDYIRKILNKQKVS</sequence>
<dbReference type="Pfam" id="PF02498">
    <property type="entry name" value="Bro-N"/>
    <property type="match status" value="1"/>
</dbReference>
<dbReference type="Proteomes" id="UP000050326">
    <property type="component" value="Unassembled WGS sequence"/>
</dbReference>
<dbReference type="PROSITE" id="PS51750">
    <property type="entry name" value="BRO_N"/>
    <property type="match status" value="1"/>
</dbReference>
<dbReference type="PANTHER" id="PTHR36180">
    <property type="entry name" value="DNA-BINDING PROTEIN-RELATED-RELATED"/>
    <property type="match status" value="1"/>
</dbReference>
<dbReference type="OrthoDB" id="9812611at2"/>
<evidence type="ECO:0000259" key="1">
    <source>
        <dbReference type="PROSITE" id="PS51750"/>
    </source>
</evidence>
<dbReference type="InterPro" id="IPR003497">
    <property type="entry name" value="BRO_N_domain"/>
</dbReference>
<dbReference type="InterPro" id="IPR005039">
    <property type="entry name" value="Ant_C"/>
</dbReference>
<reference evidence="2 3" key="1">
    <citation type="submission" date="2015-09" db="EMBL/GenBank/DDBJ databases">
        <title>Genome sequence of Oxobacter pfennigii DSM 3222.</title>
        <authorList>
            <person name="Poehlein A."/>
            <person name="Bengelsdorf F.R."/>
            <person name="Schiel-Bengelsdorf B."/>
            <person name="Duerre P."/>
            <person name="Daniel R."/>
        </authorList>
    </citation>
    <scope>NUCLEOTIDE SEQUENCE [LARGE SCALE GENOMIC DNA]</scope>
    <source>
        <strain evidence="2 3">DSM 3222</strain>
    </source>
</reference>
<accession>A0A0P8WJ57</accession>
<evidence type="ECO:0000313" key="2">
    <source>
        <dbReference type="EMBL" id="KPU42138.1"/>
    </source>
</evidence>
<keyword evidence="3" id="KW-1185">Reference proteome</keyword>
<dbReference type="SMART" id="SM01040">
    <property type="entry name" value="Bro-N"/>
    <property type="match status" value="1"/>
</dbReference>
<name>A0A0P8WJ57_9CLOT</name>
<dbReference type="GO" id="GO:0003677">
    <property type="term" value="F:DNA binding"/>
    <property type="evidence" value="ECO:0007669"/>
    <property type="project" value="InterPro"/>
</dbReference>
<organism evidence="2 3">
    <name type="scientific">Oxobacter pfennigii</name>
    <dbReference type="NCBI Taxonomy" id="36849"/>
    <lineage>
        <taxon>Bacteria</taxon>
        <taxon>Bacillati</taxon>
        <taxon>Bacillota</taxon>
        <taxon>Clostridia</taxon>
        <taxon>Eubacteriales</taxon>
        <taxon>Clostridiaceae</taxon>
        <taxon>Oxobacter</taxon>
    </lineage>
</organism>
<comment type="caution">
    <text evidence="2">The sequence shown here is derived from an EMBL/GenBank/DDBJ whole genome shotgun (WGS) entry which is preliminary data.</text>
</comment>
<evidence type="ECO:0000313" key="3">
    <source>
        <dbReference type="Proteomes" id="UP000050326"/>
    </source>
</evidence>
<dbReference type="STRING" id="36849.OXPF_39170"/>
<dbReference type="AlphaFoldDB" id="A0A0P8WJ57"/>
<dbReference type="Pfam" id="PF03374">
    <property type="entry name" value="ANT"/>
    <property type="match status" value="1"/>
</dbReference>
<dbReference type="PATRIC" id="fig|36849.3.peg.4145"/>
<proteinExistence type="predicted"/>
<feature type="domain" description="Bro-N" evidence="1">
    <location>
        <begin position="1"/>
        <end position="106"/>
    </location>
</feature>
<dbReference type="EMBL" id="LKET01000068">
    <property type="protein sequence ID" value="KPU42138.1"/>
    <property type="molecule type" value="Genomic_DNA"/>
</dbReference>
<dbReference type="RefSeq" id="WP_083480058.1">
    <property type="nucleotide sequence ID" value="NZ_LKET01000068.1"/>
</dbReference>
<dbReference type="PANTHER" id="PTHR36180:SF2">
    <property type="entry name" value="BRO FAMILY PROTEIN"/>
    <property type="match status" value="1"/>
</dbReference>